<protein>
    <submittedName>
        <fullName evidence="1">Uncharacterized protein</fullName>
    </submittedName>
</protein>
<gene>
    <name evidence="1" type="ORF">SAMN05421785_103298</name>
</gene>
<sequence>MMEISRIMEVGRLRVTLFFNAWEQAENLSEKQKTLSIKTGRGAKLKLDPVKDILPDLVKENSRNLNVVLNILEREHEIKITKPTLRNFLK</sequence>
<dbReference type="AlphaFoldDB" id="A0A1N7MKX0"/>
<dbReference type="Proteomes" id="UP000185781">
    <property type="component" value="Unassembled WGS sequence"/>
</dbReference>
<organism evidence="1 2">
    <name type="scientific">Chryseobacterium gambrini</name>
    <dbReference type="NCBI Taxonomy" id="373672"/>
    <lineage>
        <taxon>Bacteria</taxon>
        <taxon>Pseudomonadati</taxon>
        <taxon>Bacteroidota</taxon>
        <taxon>Flavobacteriia</taxon>
        <taxon>Flavobacteriales</taxon>
        <taxon>Weeksellaceae</taxon>
        <taxon>Chryseobacterium group</taxon>
        <taxon>Chryseobacterium</taxon>
    </lineage>
</organism>
<dbReference type="EMBL" id="FTOV01000003">
    <property type="protein sequence ID" value="SIS86581.1"/>
    <property type="molecule type" value="Genomic_DNA"/>
</dbReference>
<accession>A0A1N7MKX0</accession>
<reference evidence="1 2" key="1">
    <citation type="submission" date="2017-01" db="EMBL/GenBank/DDBJ databases">
        <authorList>
            <person name="Mah S.A."/>
            <person name="Swanson W.J."/>
            <person name="Moy G.W."/>
            <person name="Vacquier V.D."/>
        </authorList>
    </citation>
    <scope>NUCLEOTIDE SEQUENCE [LARGE SCALE GENOMIC DNA]</scope>
    <source>
        <strain evidence="1 2">DSM 18014</strain>
    </source>
</reference>
<evidence type="ECO:0000313" key="1">
    <source>
        <dbReference type="EMBL" id="SIS86581.1"/>
    </source>
</evidence>
<name>A0A1N7MKX0_9FLAO</name>
<evidence type="ECO:0000313" key="2">
    <source>
        <dbReference type="Proteomes" id="UP000185781"/>
    </source>
</evidence>
<proteinExistence type="predicted"/>